<accession>A0A4R3IDC4</accession>
<organism evidence="1 2">
    <name type="scientific">Reinekea marinisedimentorum</name>
    <dbReference type="NCBI Taxonomy" id="230495"/>
    <lineage>
        <taxon>Bacteria</taxon>
        <taxon>Pseudomonadati</taxon>
        <taxon>Pseudomonadota</taxon>
        <taxon>Gammaproteobacteria</taxon>
        <taxon>Oceanospirillales</taxon>
        <taxon>Saccharospirillaceae</taxon>
        <taxon>Reinekea</taxon>
    </lineage>
</organism>
<keyword evidence="2" id="KW-1185">Reference proteome</keyword>
<dbReference type="OrthoDB" id="5741922at2"/>
<dbReference type="AlphaFoldDB" id="A0A4R3IDC4"/>
<evidence type="ECO:0000313" key="2">
    <source>
        <dbReference type="Proteomes" id="UP000295793"/>
    </source>
</evidence>
<comment type="caution">
    <text evidence="1">The sequence shown here is derived from an EMBL/GenBank/DDBJ whole genome shotgun (WGS) entry which is preliminary data.</text>
</comment>
<gene>
    <name evidence="1" type="ORF">BCF53_101109</name>
</gene>
<evidence type="ECO:0008006" key="3">
    <source>
        <dbReference type="Google" id="ProtNLM"/>
    </source>
</evidence>
<protein>
    <recommendedName>
        <fullName evidence="3">Lipoprotein</fullName>
    </recommendedName>
</protein>
<reference evidence="1 2" key="1">
    <citation type="submission" date="2019-03" db="EMBL/GenBank/DDBJ databases">
        <title>Genomic Encyclopedia of Archaeal and Bacterial Type Strains, Phase II (KMG-II): from individual species to whole genera.</title>
        <authorList>
            <person name="Goeker M."/>
        </authorList>
    </citation>
    <scope>NUCLEOTIDE SEQUENCE [LARGE SCALE GENOMIC DNA]</scope>
    <source>
        <strain evidence="1 2">DSM 15388</strain>
    </source>
</reference>
<name>A0A4R3IDC4_9GAMM</name>
<sequence>MKTLRIVVSATLTAALLSSCSSPFIYEENLQVEETASGYLCDIAESISTEHNGKEYKMVNQVNRLVETKRECQLENLAGDINTRSVYVHEQNDQWQYDSQLTFVKGAEGFPFLKEWVLLKQNKKDHVDLVFINSLEALPYAFDRVTEMKSAGTSYWLKSRVNTLKGEESRMQSFKGGYRYTEENTQGILLEQCSQNGLQWFDC</sequence>
<dbReference type="Proteomes" id="UP000295793">
    <property type="component" value="Unassembled WGS sequence"/>
</dbReference>
<dbReference type="EMBL" id="SLZR01000001">
    <property type="protein sequence ID" value="TCS43766.1"/>
    <property type="molecule type" value="Genomic_DNA"/>
</dbReference>
<dbReference type="RefSeq" id="WP_132698790.1">
    <property type="nucleotide sequence ID" value="NZ_SLZR01000001.1"/>
</dbReference>
<evidence type="ECO:0000313" key="1">
    <source>
        <dbReference type="EMBL" id="TCS43766.1"/>
    </source>
</evidence>
<dbReference type="PROSITE" id="PS51257">
    <property type="entry name" value="PROKAR_LIPOPROTEIN"/>
    <property type="match status" value="1"/>
</dbReference>
<proteinExistence type="predicted"/>